<sequence length="193" mass="21153">MTIPKPTELNPRIAELENKRNGLHAEKTAKVAEAAIIRARIQTAPSKGNAADNRVRAILGEAPLPDADPDMPRLDKLLLELSDLNKAIGILDSEIRNQRDIGSRLVCASVKPEVTERAKAFAAALLDLHAAHLEYDRYLDEIENTGTNISSLNRVFLSFLGASRDPCGGYHYSAREFVDAGIIARSDMPEAIR</sequence>
<name>A0A1G7AC17_9BRAD</name>
<proteinExistence type="predicted"/>
<dbReference type="Proteomes" id="UP000199245">
    <property type="component" value="Unassembled WGS sequence"/>
</dbReference>
<evidence type="ECO:0000313" key="1">
    <source>
        <dbReference type="EMBL" id="SDE12223.1"/>
    </source>
</evidence>
<dbReference type="AlphaFoldDB" id="A0A1G7AC17"/>
<accession>A0A1G7AC17</accession>
<evidence type="ECO:0000313" key="2">
    <source>
        <dbReference type="Proteomes" id="UP000199245"/>
    </source>
</evidence>
<protein>
    <submittedName>
        <fullName evidence="1">Uncharacterized protein</fullName>
    </submittedName>
</protein>
<dbReference type="EMBL" id="FMZW01000020">
    <property type="protein sequence ID" value="SDE12223.1"/>
    <property type="molecule type" value="Genomic_DNA"/>
</dbReference>
<gene>
    <name evidence="1" type="ORF">SAMN05216337_102060</name>
</gene>
<reference evidence="1 2" key="1">
    <citation type="submission" date="2016-10" db="EMBL/GenBank/DDBJ databases">
        <authorList>
            <person name="de Groot N.N."/>
        </authorList>
    </citation>
    <scope>NUCLEOTIDE SEQUENCE [LARGE SCALE GENOMIC DNA]</scope>
    <source>
        <strain evidence="1 2">R5</strain>
    </source>
</reference>
<organism evidence="1 2">
    <name type="scientific">Bradyrhizobium brasilense</name>
    <dbReference type="NCBI Taxonomy" id="1419277"/>
    <lineage>
        <taxon>Bacteria</taxon>
        <taxon>Pseudomonadati</taxon>
        <taxon>Pseudomonadota</taxon>
        <taxon>Alphaproteobacteria</taxon>
        <taxon>Hyphomicrobiales</taxon>
        <taxon>Nitrobacteraceae</taxon>
        <taxon>Bradyrhizobium</taxon>
    </lineage>
</organism>
<dbReference type="RefSeq" id="WP_092084689.1">
    <property type="nucleotide sequence ID" value="NZ_FMZW01000020.1"/>
</dbReference>